<evidence type="ECO:0000313" key="2">
    <source>
        <dbReference type="Proteomes" id="UP000319014"/>
    </source>
</evidence>
<accession>A0A521E6U1</accession>
<dbReference type="InterPro" id="IPR021508">
    <property type="entry name" value="Gp17-like"/>
</dbReference>
<reference evidence="1 2" key="1">
    <citation type="submission" date="2017-05" db="EMBL/GenBank/DDBJ databases">
        <authorList>
            <person name="Varghese N."/>
            <person name="Submissions S."/>
        </authorList>
    </citation>
    <scope>NUCLEOTIDE SEQUENCE [LARGE SCALE GENOMIC DNA]</scope>
    <source>
        <strain evidence="1 2">DSM 100094</strain>
    </source>
</reference>
<dbReference type="OrthoDB" id="7630456at2"/>
<organism evidence="1 2">
    <name type="scientific">Paracoccus laeviglucosivorans</name>
    <dbReference type="NCBI Taxonomy" id="1197861"/>
    <lineage>
        <taxon>Bacteria</taxon>
        <taxon>Pseudomonadati</taxon>
        <taxon>Pseudomonadota</taxon>
        <taxon>Alphaproteobacteria</taxon>
        <taxon>Rhodobacterales</taxon>
        <taxon>Paracoccaceae</taxon>
        <taxon>Paracoccus</taxon>
    </lineage>
</organism>
<dbReference type="Proteomes" id="UP000319014">
    <property type="component" value="Unassembled WGS sequence"/>
</dbReference>
<gene>
    <name evidence="1" type="ORF">SAMN06265221_11154</name>
</gene>
<dbReference type="InterPro" id="IPR053745">
    <property type="entry name" value="Viral_Tail_Comp_sf"/>
</dbReference>
<protein>
    <submittedName>
        <fullName evidence="1">Uncharacterized protein</fullName>
    </submittedName>
</protein>
<evidence type="ECO:0000313" key="1">
    <source>
        <dbReference type="EMBL" id="SMO78890.1"/>
    </source>
</evidence>
<proteinExistence type="predicted"/>
<keyword evidence="2" id="KW-1185">Reference proteome</keyword>
<dbReference type="AlphaFoldDB" id="A0A521E6U1"/>
<dbReference type="EMBL" id="FXTK01000011">
    <property type="protein sequence ID" value="SMO78890.1"/>
    <property type="molecule type" value="Genomic_DNA"/>
</dbReference>
<sequence>MKAGRILRRIIQNRIIAQVPELNAQVYDKTSKDDPYPNATMGPSYWSPDDADCIEGKLWTGQIDLWDNASNKGALEDLADDVAAALRGFADTADVAMHPFEVTLVRVMDDPDGVSVHGVVQVETRVETDGAESP</sequence>
<dbReference type="RefSeq" id="WP_142663573.1">
    <property type="nucleotide sequence ID" value="NZ_FXTK01000011.1"/>
</dbReference>
<dbReference type="Gene3D" id="3.30.2000.30">
    <property type="match status" value="1"/>
</dbReference>
<dbReference type="Pfam" id="PF11367">
    <property type="entry name" value="Tail_completion_gp17"/>
    <property type="match status" value="1"/>
</dbReference>
<name>A0A521E6U1_9RHOB</name>